<feature type="domain" description="Polymerase nucleotidyl transferase" evidence="11">
    <location>
        <begin position="155"/>
        <end position="190"/>
    </location>
</feature>
<evidence type="ECO:0000256" key="1">
    <source>
        <dbReference type="ARBA" id="ARBA00004123"/>
    </source>
</evidence>
<dbReference type="Pfam" id="PF04928">
    <property type="entry name" value="PAP_central"/>
    <property type="match status" value="1"/>
</dbReference>
<dbReference type="InterPro" id="IPR007012">
    <property type="entry name" value="PolA_pol_cen_dom"/>
</dbReference>
<feature type="region of interest" description="Disordered" evidence="10">
    <location>
        <begin position="1"/>
        <end position="56"/>
    </location>
</feature>
<feature type="compositionally biased region" description="Basic and acidic residues" evidence="10">
    <location>
        <begin position="45"/>
        <end position="56"/>
    </location>
</feature>
<dbReference type="OrthoDB" id="5907900at2759"/>
<dbReference type="InterPro" id="IPR043519">
    <property type="entry name" value="NT_sf"/>
</dbReference>
<keyword evidence="5" id="KW-0808">Transferase</keyword>
<evidence type="ECO:0000313" key="14">
    <source>
        <dbReference type="Proteomes" id="UP000580250"/>
    </source>
</evidence>
<evidence type="ECO:0000256" key="2">
    <source>
        <dbReference type="ARBA" id="ARBA00010912"/>
    </source>
</evidence>
<evidence type="ECO:0000313" key="13">
    <source>
        <dbReference type="EMBL" id="CAD2128924.1"/>
    </source>
</evidence>
<evidence type="ECO:0000256" key="6">
    <source>
        <dbReference type="ARBA" id="ARBA00022741"/>
    </source>
</evidence>
<organism evidence="13 14">
    <name type="scientific">Meloidogyne enterolobii</name>
    <name type="common">Root-knot nematode worm</name>
    <name type="synonym">Meloidogyne mayaguensis</name>
    <dbReference type="NCBI Taxonomy" id="390850"/>
    <lineage>
        <taxon>Eukaryota</taxon>
        <taxon>Metazoa</taxon>
        <taxon>Ecdysozoa</taxon>
        <taxon>Nematoda</taxon>
        <taxon>Chromadorea</taxon>
        <taxon>Rhabditida</taxon>
        <taxon>Tylenchina</taxon>
        <taxon>Tylenchomorpha</taxon>
        <taxon>Tylenchoidea</taxon>
        <taxon>Meloidogynidae</taxon>
        <taxon>Meloidogyninae</taxon>
        <taxon>Meloidogyne</taxon>
    </lineage>
</organism>
<dbReference type="PANTHER" id="PTHR10682:SF10">
    <property type="entry name" value="POLYNUCLEOTIDE ADENYLYLTRANSFERASE"/>
    <property type="match status" value="1"/>
</dbReference>
<evidence type="ECO:0000256" key="5">
    <source>
        <dbReference type="ARBA" id="ARBA00022679"/>
    </source>
</evidence>
<comment type="subcellular location">
    <subcellularLocation>
        <location evidence="1">Nucleus</location>
    </subcellularLocation>
</comment>
<keyword evidence="8" id="KW-0539">Nucleus</keyword>
<feature type="domain" description="Poly(A) polymerase central" evidence="12">
    <location>
        <begin position="327"/>
        <end position="486"/>
    </location>
</feature>
<comment type="caution">
    <text evidence="13">The sequence shown here is derived from an EMBL/GenBank/DDBJ whole genome shotgun (WGS) entry which is preliminary data.</text>
</comment>
<dbReference type="GO" id="GO:0005524">
    <property type="term" value="F:ATP binding"/>
    <property type="evidence" value="ECO:0007669"/>
    <property type="project" value="UniProtKB-KW"/>
</dbReference>
<keyword evidence="4" id="KW-0507">mRNA processing</keyword>
<protein>
    <recommendedName>
        <fullName evidence="3">polynucleotide adenylyltransferase</fullName>
        <ecNumber evidence="3">2.7.7.19</ecNumber>
    </recommendedName>
</protein>
<evidence type="ECO:0000256" key="10">
    <source>
        <dbReference type="SAM" id="MobiDB-lite"/>
    </source>
</evidence>
<dbReference type="SUPFAM" id="SSF81301">
    <property type="entry name" value="Nucleotidyltransferase"/>
    <property type="match status" value="1"/>
</dbReference>
<dbReference type="AlphaFoldDB" id="A0A6V7TPB3"/>
<dbReference type="InterPro" id="IPR002934">
    <property type="entry name" value="Polymerase_NTP_transf_dom"/>
</dbReference>
<accession>A0A6V7TPB3</accession>
<evidence type="ECO:0000256" key="8">
    <source>
        <dbReference type="ARBA" id="ARBA00023242"/>
    </source>
</evidence>
<keyword evidence="6" id="KW-0547">Nucleotide-binding</keyword>
<dbReference type="EMBL" id="CAJEWN010000007">
    <property type="protein sequence ID" value="CAD2128924.1"/>
    <property type="molecule type" value="Genomic_DNA"/>
</dbReference>
<feature type="compositionally biased region" description="Low complexity" evidence="10">
    <location>
        <begin position="24"/>
        <end position="33"/>
    </location>
</feature>
<dbReference type="GO" id="GO:1990817">
    <property type="term" value="F:poly(A) RNA polymerase activity"/>
    <property type="evidence" value="ECO:0007669"/>
    <property type="project" value="UniProtKB-EC"/>
</dbReference>
<sequence>MEEENNNSDGENELCGEENENTYSEELSQNSLESEIEEESQSSTKSERSFPVEGDCSTKHDLMIKDNLEKKIDNEIIILKNKKEESSSSSSAFDQKLEKNNWKTITKNNGEITEQKYFDNIDWMFYEIISNNNNQIKEYKLENVIDGLMKIIYLWNSNTKILIGGSYLLNTRTKDSDIDIIIIIPNEDLINLEIINEKQFYSNLEDCNISERNCNDNSFYCLLCQDYRTNSLRKIPGRVSTINLEFLGQQFDLILVVLPPKIFLELNENNLSVKIFDGIIANFIELVGGYSTFNEKSKHLGMLLALSGYRANIRILELINEKDKKNFQLIVLILKVWAKNNFIYGNTFGFLSGSSISILACRFIMSSPNTTIINLLGKIFEYFSNKQIIDVNGNINSVPMILEVNTDYPNIRQYLDWNIPNEHINRSKQIPSIFHQDLKENLYPIWPIITPGFPTQNLNFNMNISTAKIIQETMRNGFWEFNLILNKMEEIKNGRLAPIPFEILWQNWLEGSPFENKYHNYLAIICTYSPKSKYGSLFCDYVGTRIRLQLLFSIEILQNIEYCHINPKKLLNNQKCLDKFKSENGDWICNVWIVGIVMEKTL</sequence>
<dbReference type="Pfam" id="PF01909">
    <property type="entry name" value="NTP_transf_2"/>
    <property type="match status" value="1"/>
</dbReference>
<proteinExistence type="inferred from homology"/>
<keyword evidence="7" id="KW-0067">ATP-binding</keyword>
<feature type="compositionally biased region" description="Acidic residues" evidence="10">
    <location>
        <begin position="1"/>
        <end position="20"/>
    </location>
</feature>
<evidence type="ECO:0000256" key="4">
    <source>
        <dbReference type="ARBA" id="ARBA00022664"/>
    </source>
</evidence>
<evidence type="ECO:0000256" key="7">
    <source>
        <dbReference type="ARBA" id="ARBA00022840"/>
    </source>
</evidence>
<dbReference type="InterPro" id="IPR011068">
    <property type="entry name" value="NuclTrfase_I-like_C"/>
</dbReference>
<dbReference type="Gene3D" id="3.30.70.590">
    <property type="entry name" value="Poly(A) polymerase predicted RNA binding domain"/>
    <property type="match status" value="1"/>
</dbReference>
<dbReference type="Gene3D" id="3.30.460.10">
    <property type="entry name" value="Beta Polymerase, domain 2"/>
    <property type="match status" value="1"/>
</dbReference>
<evidence type="ECO:0000259" key="12">
    <source>
        <dbReference type="Pfam" id="PF04928"/>
    </source>
</evidence>
<comment type="catalytic activity">
    <reaction evidence="9">
        <text>RNA(n) + ATP = RNA(n)-3'-adenine ribonucleotide + diphosphate</text>
        <dbReference type="Rhea" id="RHEA:11332"/>
        <dbReference type="Rhea" id="RHEA-COMP:14527"/>
        <dbReference type="Rhea" id="RHEA-COMP:17347"/>
        <dbReference type="ChEBI" id="CHEBI:30616"/>
        <dbReference type="ChEBI" id="CHEBI:33019"/>
        <dbReference type="ChEBI" id="CHEBI:140395"/>
        <dbReference type="ChEBI" id="CHEBI:173115"/>
        <dbReference type="EC" id="2.7.7.19"/>
    </reaction>
</comment>
<dbReference type="GO" id="GO:0006397">
    <property type="term" value="P:mRNA processing"/>
    <property type="evidence" value="ECO:0007669"/>
    <property type="project" value="UniProtKB-KW"/>
</dbReference>
<dbReference type="GO" id="GO:0003723">
    <property type="term" value="F:RNA binding"/>
    <property type="evidence" value="ECO:0007669"/>
    <property type="project" value="InterPro"/>
</dbReference>
<dbReference type="Proteomes" id="UP000580250">
    <property type="component" value="Unassembled WGS sequence"/>
</dbReference>
<dbReference type="GO" id="GO:0005634">
    <property type="term" value="C:nucleus"/>
    <property type="evidence" value="ECO:0007669"/>
    <property type="project" value="UniProtKB-SubCell"/>
</dbReference>
<dbReference type="EC" id="2.7.7.19" evidence="3"/>
<dbReference type="Gene3D" id="1.10.1410.10">
    <property type="match status" value="1"/>
</dbReference>
<reference evidence="13 14" key="1">
    <citation type="submission" date="2020-08" db="EMBL/GenBank/DDBJ databases">
        <authorList>
            <person name="Koutsovoulos G."/>
            <person name="Danchin GJ E."/>
        </authorList>
    </citation>
    <scope>NUCLEOTIDE SEQUENCE [LARGE SCALE GENOMIC DNA]</scope>
</reference>
<dbReference type="SUPFAM" id="SSF81631">
    <property type="entry name" value="PAP/OAS1 substrate-binding domain"/>
    <property type="match status" value="1"/>
</dbReference>
<gene>
    <name evidence="13" type="ORF">MENT_LOCUS2442</name>
</gene>
<evidence type="ECO:0000256" key="3">
    <source>
        <dbReference type="ARBA" id="ARBA00012388"/>
    </source>
</evidence>
<comment type="similarity">
    <text evidence="2">Belongs to the poly(A) polymerase family.</text>
</comment>
<dbReference type="GO" id="GO:0031123">
    <property type="term" value="P:RNA 3'-end processing"/>
    <property type="evidence" value="ECO:0007669"/>
    <property type="project" value="InterPro"/>
</dbReference>
<evidence type="ECO:0000259" key="11">
    <source>
        <dbReference type="Pfam" id="PF01909"/>
    </source>
</evidence>
<name>A0A6V7TPB3_MELEN</name>
<evidence type="ECO:0000256" key="9">
    <source>
        <dbReference type="ARBA" id="ARBA00048830"/>
    </source>
</evidence>
<dbReference type="PANTHER" id="PTHR10682">
    <property type="entry name" value="POLY A POLYMERASE"/>
    <property type="match status" value="1"/>
</dbReference>
<dbReference type="SUPFAM" id="SSF55003">
    <property type="entry name" value="PAP/Archaeal CCA-adding enzyme, C-terminal domain"/>
    <property type="match status" value="1"/>
</dbReference>